<proteinExistence type="predicted"/>
<evidence type="ECO:0000313" key="2">
    <source>
        <dbReference type="Proteomes" id="UP000324159"/>
    </source>
</evidence>
<dbReference type="EMBL" id="VNIB01000006">
    <property type="protein sequence ID" value="TYO98433.1"/>
    <property type="molecule type" value="Genomic_DNA"/>
</dbReference>
<comment type="caution">
    <text evidence="1">The sequence shown here is derived from an EMBL/GenBank/DDBJ whole genome shotgun (WGS) entry which is preliminary data.</text>
</comment>
<evidence type="ECO:0000313" key="1">
    <source>
        <dbReference type="EMBL" id="TYO98433.1"/>
    </source>
</evidence>
<keyword evidence="2" id="KW-1185">Reference proteome</keyword>
<accession>A0A5D3WK38</accession>
<name>A0A5D3WK38_9BACT</name>
<organism evidence="1 2">
    <name type="scientific">Geothermobacter ehrlichii</name>
    <dbReference type="NCBI Taxonomy" id="213224"/>
    <lineage>
        <taxon>Bacteria</taxon>
        <taxon>Pseudomonadati</taxon>
        <taxon>Thermodesulfobacteriota</taxon>
        <taxon>Desulfuromonadia</taxon>
        <taxon>Desulfuromonadales</taxon>
        <taxon>Geothermobacteraceae</taxon>
        <taxon>Geothermobacter</taxon>
    </lineage>
</organism>
<sequence>MLNMQGRFKTCSYCVNGNFRLLGITNNTEFLNLPMQVVEQTIIRFPTGTNHNCIRLNEGGIGTISSFFQSGSRLTYTVNNYSVFFNFGNGFAKNHFYAGFLNPCKEVKPCYTPEYLLRGSFFKIDDSYFFSFLPKELADLQPDIIGPNDNDLIPNLDIPLKHVRTEHNILLEISSRIVDIANRRNIQA</sequence>
<dbReference type="Proteomes" id="UP000324159">
    <property type="component" value="Unassembled WGS sequence"/>
</dbReference>
<dbReference type="AlphaFoldDB" id="A0A5D3WK38"/>
<reference evidence="1 2" key="1">
    <citation type="submission" date="2019-07" db="EMBL/GenBank/DDBJ databases">
        <title>Genomic Encyclopedia of Type Strains, Phase IV (KMG-IV): sequencing the most valuable type-strain genomes for metagenomic binning, comparative biology and taxonomic classification.</title>
        <authorList>
            <person name="Goeker M."/>
        </authorList>
    </citation>
    <scope>NUCLEOTIDE SEQUENCE [LARGE SCALE GENOMIC DNA]</scope>
    <source>
        <strain evidence="1 2">SS015</strain>
    </source>
</reference>
<gene>
    <name evidence="1" type="ORF">EDC39_10632</name>
</gene>
<protein>
    <submittedName>
        <fullName evidence="1">Uncharacterized protein</fullName>
    </submittedName>
</protein>